<dbReference type="SUPFAM" id="SSF46689">
    <property type="entry name" value="Homeodomain-like"/>
    <property type="match status" value="1"/>
</dbReference>
<evidence type="ECO:0000256" key="5">
    <source>
        <dbReference type="SAM" id="MobiDB-lite"/>
    </source>
</evidence>
<feature type="domain" description="HTH tetR-type" evidence="6">
    <location>
        <begin position="17"/>
        <end position="77"/>
    </location>
</feature>
<dbReference type="InterPro" id="IPR050109">
    <property type="entry name" value="HTH-type_TetR-like_transc_reg"/>
</dbReference>
<evidence type="ECO:0000313" key="7">
    <source>
        <dbReference type="EMBL" id="TXN32397.1"/>
    </source>
</evidence>
<dbReference type="Gene3D" id="1.10.357.10">
    <property type="entry name" value="Tetracycline Repressor, domain 2"/>
    <property type="match status" value="1"/>
</dbReference>
<dbReference type="InterPro" id="IPR001647">
    <property type="entry name" value="HTH_TetR"/>
</dbReference>
<keyword evidence="1" id="KW-0805">Transcription regulation</keyword>
<keyword evidence="3" id="KW-0804">Transcription</keyword>
<name>A0A5C8UUP1_9MICO</name>
<dbReference type="AlphaFoldDB" id="A0A5C8UUP1"/>
<keyword evidence="2 4" id="KW-0238">DNA-binding</keyword>
<dbReference type="EMBL" id="VRMG01000003">
    <property type="protein sequence ID" value="TXN32397.1"/>
    <property type="molecule type" value="Genomic_DNA"/>
</dbReference>
<dbReference type="InterPro" id="IPR009057">
    <property type="entry name" value="Homeodomain-like_sf"/>
</dbReference>
<dbReference type="RefSeq" id="WP_147781943.1">
    <property type="nucleotide sequence ID" value="NZ_VRMG01000003.1"/>
</dbReference>
<accession>A0A5C8UUP1</accession>
<dbReference type="Proteomes" id="UP000321379">
    <property type="component" value="Unassembled WGS sequence"/>
</dbReference>
<dbReference type="PROSITE" id="PS50977">
    <property type="entry name" value="HTH_TETR_2"/>
    <property type="match status" value="1"/>
</dbReference>
<reference evidence="7 8" key="1">
    <citation type="submission" date="2019-08" db="EMBL/GenBank/DDBJ databases">
        <title>Bacterial whole genome sequence for Glaciihabitans sp. CHu50b-6-2.</title>
        <authorList>
            <person name="Jin L."/>
        </authorList>
    </citation>
    <scope>NUCLEOTIDE SEQUENCE [LARGE SCALE GENOMIC DNA]</scope>
    <source>
        <strain evidence="7 8">CHu50b-6-2</strain>
    </source>
</reference>
<keyword evidence="8" id="KW-1185">Reference proteome</keyword>
<protein>
    <submittedName>
        <fullName evidence="7">TetR/AcrR family transcriptional regulator</fullName>
    </submittedName>
</protein>
<gene>
    <name evidence="7" type="ORF">FVP33_01950</name>
</gene>
<sequence length="205" mass="21736">MPPTAPATETKSRSTAEAQRSKIVSRAVRVFAHAGYHATPVAQVAAAAGVSPAYVFRLFPGKLALFVSAVEHCYERVRVGLIASADGTDASTPEEILAAMSDAYVDLIRDRDLIMLQVHAQSACDVPEIRAAVQRGLAELVTAVTDASGADSASVQRFVAYGQLCHLIVQADLASIDETWARTLSDGIQHPDDAPTPSRPGPTRD</sequence>
<dbReference type="PANTHER" id="PTHR30055">
    <property type="entry name" value="HTH-TYPE TRANSCRIPTIONAL REGULATOR RUTR"/>
    <property type="match status" value="1"/>
</dbReference>
<feature type="region of interest" description="Disordered" evidence="5">
    <location>
        <begin position="185"/>
        <end position="205"/>
    </location>
</feature>
<evidence type="ECO:0000256" key="1">
    <source>
        <dbReference type="ARBA" id="ARBA00023015"/>
    </source>
</evidence>
<proteinExistence type="predicted"/>
<feature type="DNA-binding region" description="H-T-H motif" evidence="4">
    <location>
        <begin position="40"/>
        <end position="59"/>
    </location>
</feature>
<evidence type="ECO:0000313" key="8">
    <source>
        <dbReference type="Proteomes" id="UP000321379"/>
    </source>
</evidence>
<evidence type="ECO:0000256" key="4">
    <source>
        <dbReference type="PROSITE-ProRule" id="PRU00335"/>
    </source>
</evidence>
<dbReference type="PANTHER" id="PTHR30055:SF234">
    <property type="entry name" value="HTH-TYPE TRANSCRIPTIONAL REGULATOR BETI"/>
    <property type="match status" value="1"/>
</dbReference>
<evidence type="ECO:0000256" key="2">
    <source>
        <dbReference type="ARBA" id="ARBA00023125"/>
    </source>
</evidence>
<dbReference type="GO" id="GO:0003700">
    <property type="term" value="F:DNA-binding transcription factor activity"/>
    <property type="evidence" value="ECO:0007669"/>
    <property type="project" value="TreeGrafter"/>
</dbReference>
<evidence type="ECO:0000256" key="3">
    <source>
        <dbReference type="ARBA" id="ARBA00023163"/>
    </source>
</evidence>
<dbReference type="Pfam" id="PF00440">
    <property type="entry name" value="TetR_N"/>
    <property type="match status" value="1"/>
</dbReference>
<evidence type="ECO:0000259" key="6">
    <source>
        <dbReference type="PROSITE" id="PS50977"/>
    </source>
</evidence>
<comment type="caution">
    <text evidence="7">The sequence shown here is derived from an EMBL/GenBank/DDBJ whole genome shotgun (WGS) entry which is preliminary data.</text>
</comment>
<organism evidence="7 8">
    <name type="scientific">Lacisediminihabitans profunda</name>
    <dbReference type="NCBI Taxonomy" id="2594790"/>
    <lineage>
        <taxon>Bacteria</taxon>
        <taxon>Bacillati</taxon>
        <taxon>Actinomycetota</taxon>
        <taxon>Actinomycetes</taxon>
        <taxon>Micrococcales</taxon>
        <taxon>Microbacteriaceae</taxon>
        <taxon>Lacisediminihabitans</taxon>
    </lineage>
</organism>
<dbReference type="GO" id="GO:0000976">
    <property type="term" value="F:transcription cis-regulatory region binding"/>
    <property type="evidence" value="ECO:0007669"/>
    <property type="project" value="TreeGrafter"/>
</dbReference>